<dbReference type="EC" id="3.1.1.-" evidence="3"/>
<dbReference type="SUPFAM" id="SSF51556">
    <property type="entry name" value="Metallo-dependent hydrolases"/>
    <property type="match status" value="1"/>
</dbReference>
<gene>
    <name evidence="3" type="ORF">J2800_001869</name>
</gene>
<name>A0ABU1MYK6_9CAUL</name>
<evidence type="ECO:0000313" key="4">
    <source>
        <dbReference type="Proteomes" id="UP001262754"/>
    </source>
</evidence>
<accession>A0ABU1MYK6</accession>
<keyword evidence="4" id="KW-1185">Reference proteome</keyword>
<comment type="caution">
    <text evidence="3">The sequence shown here is derived from an EMBL/GenBank/DDBJ whole genome shotgun (WGS) entry which is preliminary data.</text>
</comment>
<dbReference type="PANTHER" id="PTHR43569:SF2">
    <property type="entry name" value="AMIDOHYDROLASE-RELATED DOMAIN-CONTAINING PROTEIN"/>
    <property type="match status" value="1"/>
</dbReference>
<dbReference type="InterPro" id="IPR006680">
    <property type="entry name" value="Amidohydro-rel"/>
</dbReference>
<dbReference type="InterPro" id="IPR052350">
    <property type="entry name" value="Metallo-dep_Lactonases"/>
</dbReference>
<evidence type="ECO:0000256" key="1">
    <source>
        <dbReference type="ARBA" id="ARBA00038310"/>
    </source>
</evidence>
<sequence>MIDAHLHLWDPERLDYGWLSHVPAIAGLHGPEEWAAAGPGVRHAVFVQADCAPAQALDEVDWIAGLAHPHLEILGIVAFAPLELGEAVASHLDALRQRPKVRGMRRSVQNEPDGFITDPRHVEGLVAAARHGLTIDLCARDRQLPLLIEVLGRLFERQPDARVVLDHLGKPDIAAHAGDIDGAGWADSLRVLAGFPNLSAKISGLTTQDRWSGGRDETLRPYIDHALACFGPERLMFGGDWPVVDLAGGYARWRAIFQATTAALPSPDRRRIESGTATAFYALAPERPQELLS</sequence>
<keyword evidence="3" id="KW-0378">Hydrolase</keyword>
<organism evidence="3 4">
    <name type="scientific">Caulobacter rhizosphaerae</name>
    <dbReference type="NCBI Taxonomy" id="2010972"/>
    <lineage>
        <taxon>Bacteria</taxon>
        <taxon>Pseudomonadati</taxon>
        <taxon>Pseudomonadota</taxon>
        <taxon>Alphaproteobacteria</taxon>
        <taxon>Caulobacterales</taxon>
        <taxon>Caulobacteraceae</taxon>
        <taxon>Caulobacter</taxon>
    </lineage>
</organism>
<reference evidence="3 4" key="1">
    <citation type="submission" date="2023-07" db="EMBL/GenBank/DDBJ databases">
        <title>Sorghum-associated microbial communities from plants grown in Nebraska, USA.</title>
        <authorList>
            <person name="Schachtman D."/>
        </authorList>
    </citation>
    <scope>NUCLEOTIDE SEQUENCE [LARGE SCALE GENOMIC DNA]</scope>
    <source>
        <strain evidence="3 4">DS2154</strain>
    </source>
</reference>
<dbReference type="Gene3D" id="3.20.20.140">
    <property type="entry name" value="Metal-dependent hydrolases"/>
    <property type="match status" value="1"/>
</dbReference>
<dbReference type="GO" id="GO:0016787">
    <property type="term" value="F:hydrolase activity"/>
    <property type="evidence" value="ECO:0007669"/>
    <property type="project" value="UniProtKB-KW"/>
</dbReference>
<comment type="similarity">
    <text evidence="1">Belongs to the metallo-dependent hydrolases superfamily.</text>
</comment>
<dbReference type="EMBL" id="JAVDRL010000005">
    <property type="protein sequence ID" value="MDR6531127.1"/>
    <property type="molecule type" value="Genomic_DNA"/>
</dbReference>
<dbReference type="InterPro" id="IPR032466">
    <property type="entry name" value="Metal_Hydrolase"/>
</dbReference>
<feature type="domain" description="Amidohydrolase-related" evidence="2">
    <location>
        <begin position="2"/>
        <end position="282"/>
    </location>
</feature>
<dbReference type="Proteomes" id="UP001262754">
    <property type="component" value="Unassembled WGS sequence"/>
</dbReference>
<protein>
    <submittedName>
        <fullName evidence="3">L-fuconolactonase</fullName>
        <ecNumber evidence="3">3.1.1.-</ecNumber>
    </submittedName>
</protein>
<evidence type="ECO:0000313" key="3">
    <source>
        <dbReference type="EMBL" id="MDR6531127.1"/>
    </source>
</evidence>
<evidence type="ECO:0000259" key="2">
    <source>
        <dbReference type="Pfam" id="PF04909"/>
    </source>
</evidence>
<dbReference type="Pfam" id="PF04909">
    <property type="entry name" value="Amidohydro_2"/>
    <property type="match status" value="1"/>
</dbReference>
<dbReference type="RefSeq" id="WP_310030949.1">
    <property type="nucleotide sequence ID" value="NZ_JAVDRL010000005.1"/>
</dbReference>
<dbReference type="PANTHER" id="PTHR43569">
    <property type="entry name" value="AMIDOHYDROLASE"/>
    <property type="match status" value="1"/>
</dbReference>
<proteinExistence type="inferred from homology"/>